<dbReference type="EMBL" id="JACXLC010000001">
    <property type="protein sequence ID" value="MBD2843513.1"/>
    <property type="molecule type" value="Genomic_DNA"/>
</dbReference>
<organism evidence="14 15">
    <name type="scientific">Erythrobacter rubeus</name>
    <dbReference type="NCBI Taxonomy" id="2760803"/>
    <lineage>
        <taxon>Bacteria</taxon>
        <taxon>Pseudomonadati</taxon>
        <taxon>Pseudomonadota</taxon>
        <taxon>Alphaproteobacteria</taxon>
        <taxon>Sphingomonadales</taxon>
        <taxon>Erythrobacteraceae</taxon>
        <taxon>Erythrobacter/Porphyrobacter group</taxon>
        <taxon>Erythrobacter</taxon>
    </lineage>
</organism>
<evidence type="ECO:0000256" key="3">
    <source>
        <dbReference type="ARBA" id="ARBA00022452"/>
    </source>
</evidence>
<dbReference type="InterPro" id="IPR000531">
    <property type="entry name" value="Beta-barrel_TonB"/>
</dbReference>
<gene>
    <name evidence="14" type="ORF">IB285_14725</name>
</gene>
<evidence type="ECO:0000256" key="4">
    <source>
        <dbReference type="ARBA" id="ARBA00022692"/>
    </source>
</evidence>
<dbReference type="Pfam" id="PF00593">
    <property type="entry name" value="TonB_dep_Rec_b-barrel"/>
    <property type="match status" value="1"/>
</dbReference>
<name>A0ABR8KWR4_9SPHN</name>
<evidence type="ECO:0000259" key="12">
    <source>
        <dbReference type="Pfam" id="PF00593"/>
    </source>
</evidence>
<evidence type="ECO:0000256" key="11">
    <source>
        <dbReference type="RuleBase" id="RU003357"/>
    </source>
</evidence>
<dbReference type="PANTHER" id="PTHR30069">
    <property type="entry name" value="TONB-DEPENDENT OUTER MEMBRANE RECEPTOR"/>
    <property type="match status" value="1"/>
</dbReference>
<proteinExistence type="inferred from homology"/>
<evidence type="ECO:0000256" key="9">
    <source>
        <dbReference type="ARBA" id="ARBA00023237"/>
    </source>
</evidence>
<feature type="domain" description="TonB-dependent receptor-like beta-barrel" evidence="12">
    <location>
        <begin position="323"/>
        <end position="671"/>
    </location>
</feature>
<protein>
    <submittedName>
        <fullName evidence="14">TonB-dependent receptor</fullName>
    </submittedName>
</protein>
<dbReference type="Gene3D" id="2.170.130.10">
    <property type="entry name" value="TonB-dependent receptor, plug domain"/>
    <property type="match status" value="1"/>
</dbReference>
<evidence type="ECO:0000256" key="8">
    <source>
        <dbReference type="ARBA" id="ARBA00023170"/>
    </source>
</evidence>
<dbReference type="RefSeq" id="WP_190788868.1">
    <property type="nucleotide sequence ID" value="NZ_JACXLC010000001.1"/>
</dbReference>
<feature type="domain" description="TonB-dependent receptor plug" evidence="13">
    <location>
        <begin position="58"/>
        <end position="166"/>
    </location>
</feature>
<comment type="subcellular location">
    <subcellularLocation>
        <location evidence="1 10">Cell outer membrane</location>
        <topology evidence="1 10">Multi-pass membrane protein</topology>
    </subcellularLocation>
</comment>
<evidence type="ECO:0000256" key="5">
    <source>
        <dbReference type="ARBA" id="ARBA00022729"/>
    </source>
</evidence>
<dbReference type="Gene3D" id="2.40.170.20">
    <property type="entry name" value="TonB-dependent receptor, beta-barrel domain"/>
    <property type="match status" value="1"/>
</dbReference>
<keyword evidence="4 10" id="KW-0812">Transmembrane</keyword>
<dbReference type="Pfam" id="PF07715">
    <property type="entry name" value="Plug"/>
    <property type="match status" value="1"/>
</dbReference>
<comment type="similarity">
    <text evidence="10 11">Belongs to the TonB-dependent receptor family.</text>
</comment>
<dbReference type="SUPFAM" id="SSF56935">
    <property type="entry name" value="Porins"/>
    <property type="match status" value="1"/>
</dbReference>
<accession>A0ABR8KWR4</accession>
<dbReference type="Proteomes" id="UP000635384">
    <property type="component" value="Unassembled WGS sequence"/>
</dbReference>
<evidence type="ECO:0000256" key="1">
    <source>
        <dbReference type="ARBA" id="ARBA00004571"/>
    </source>
</evidence>
<keyword evidence="7 10" id="KW-0472">Membrane</keyword>
<keyword evidence="3 10" id="KW-1134">Transmembrane beta strand</keyword>
<evidence type="ECO:0000313" key="15">
    <source>
        <dbReference type="Proteomes" id="UP000635384"/>
    </source>
</evidence>
<evidence type="ECO:0000256" key="6">
    <source>
        <dbReference type="ARBA" id="ARBA00023077"/>
    </source>
</evidence>
<reference evidence="14 15" key="1">
    <citation type="submission" date="2020-09" db="EMBL/GenBank/DDBJ databases">
        <authorList>
            <person name="Yoon J.-W."/>
        </authorList>
    </citation>
    <scope>NUCLEOTIDE SEQUENCE [LARGE SCALE GENOMIC DNA]</scope>
    <source>
        <strain evidence="14 15">KMU-140</strain>
    </source>
</reference>
<comment type="caution">
    <text evidence="14">The sequence shown here is derived from an EMBL/GenBank/DDBJ whole genome shotgun (WGS) entry which is preliminary data.</text>
</comment>
<dbReference type="PANTHER" id="PTHR30069:SF29">
    <property type="entry name" value="HEMOGLOBIN AND HEMOGLOBIN-HAPTOGLOBIN-BINDING PROTEIN 1-RELATED"/>
    <property type="match status" value="1"/>
</dbReference>
<evidence type="ECO:0000256" key="7">
    <source>
        <dbReference type="ARBA" id="ARBA00023136"/>
    </source>
</evidence>
<keyword evidence="6 11" id="KW-0798">TonB box</keyword>
<keyword evidence="2 10" id="KW-0813">Transport</keyword>
<keyword evidence="5" id="KW-0732">Signal</keyword>
<dbReference type="InterPro" id="IPR036942">
    <property type="entry name" value="Beta-barrel_TonB_sf"/>
</dbReference>
<dbReference type="InterPro" id="IPR039426">
    <property type="entry name" value="TonB-dep_rcpt-like"/>
</dbReference>
<sequence length="710" mass="77101">MHILSFTRSLVATSCLIFPFNALYAQGIGQRQDEIIVTASLDGSPTSKSVEEARAELERIPGAIGVVEDEGFADIFALSIGDTLELTPGVFADMSALRESRISIRGSGLNSSFERRGLTVLRDGVPISRAAGSTEFQEIDPLSFRYLEVFKGANGLEYGAASLGGAINVVSPTGRTARSPVTLRAEGGSFSTFRGNATVSGKNEDTDFWVGVTELTTDGFREHSDVRSLYGHANLGWQVADNIETRFYVTALTDNFELAGALQLDDALENPRAAGRPVTVGPFFPGGPVTVLDPGPVADDWDRNLDVLRFSNLIVVELGAGTDLEVGVWYSRRELDHAITRFAGIIVQGEDEVGASVRLTGEIPFLAPQSRWQVGAMYAFGSNDAEVFENISGERGLLTSRSDQDSSLLMTYAQLDLGLTDRLTLVTGGQYARATRDAEAILNTVTGRGEYDQINPRVGILYDATDEVQLFGNINRTFEPPSLTDLTAGGAFPFAPLEEQRGTVFEIGTRGQSGVFSWDIAAYRAEIENEFLDFAVPGAFGLITVTGNGDRTIHQGIEAGIDLRPARELLESRGQSLRLSAAYTFNDFRFVDDPLYGNNDLAGVPRHVLIAEARFDQIEDWYVSTTLRFIPDGPFADFANTQRAPGYETVQITAGVTIFDRFQLFGSVENLFDTVFISNLTTVADQSISNSAIFTPGQGHAFFGGLRTRF</sequence>
<evidence type="ECO:0000256" key="10">
    <source>
        <dbReference type="PROSITE-ProRule" id="PRU01360"/>
    </source>
</evidence>
<keyword evidence="8 14" id="KW-0675">Receptor</keyword>
<dbReference type="PROSITE" id="PS52016">
    <property type="entry name" value="TONB_DEPENDENT_REC_3"/>
    <property type="match status" value="1"/>
</dbReference>
<dbReference type="InterPro" id="IPR037066">
    <property type="entry name" value="Plug_dom_sf"/>
</dbReference>
<dbReference type="InterPro" id="IPR012910">
    <property type="entry name" value="Plug_dom"/>
</dbReference>
<evidence type="ECO:0000256" key="2">
    <source>
        <dbReference type="ARBA" id="ARBA00022448"/>
    </source>
</evidence>
<keyword evidence="15" id="KW-1185">Reference proteome</keyword>
<evidence type="ECO:0000313" key="14">
    <source>
        <dbReference type="EMBL" id="MBD2843513.1"/>
    </source>
</evidence>
<keyword evidence="9 10" id="KW-0998">Cell outer membrane</keyword>
<evidence type="ECO:0000259" key="13">
    <source>
        <dbReference type="Pfam" id="PF07715"/>
    </source>
</evidence>